<evidence type="ECO:0000313" key="6">
    <source>
        <dbReference type="EMBL" id="MFB9752480.1"/>
    </source>
</evidence>
<dbReference type="PANTHER" id="PTHR43649">
    <property type="entry name" value="ARABINOSE-BINDING PROTEIN-RELATED"/>
    <property type="match status" value="1"/>
</dbReference>
<name>A0ABV5VWG3_9BACL</name>
<organism evidence="6 7">
    <name type="scientific">Paenibacillus hodogayensis</name>
    <dbReference type="NCBI Taxonomy" id="279208"/>
    <lineage>
        <taxon>Bacteria</taxon>
        <taxon>Bacillati</taxon>
        <taxon>Bacillota</taxon>
        <taxon>Bacilli</taxon>
        <taxon>Bacillales</taxon>
        <taxon>Paenibacillaceae</taxon>
        <taxon>Paenibacillus</taxon>
    </lineage>
</organism>
<keyword evidence="4 5" id="KW-0732">Signal</keyword>
<gene>
    <name evidence="6" type="ORF">ACFFNY_13020</name>
</gene>
<proteinExistence type="inferred from homology"/>
<dbReference type="Pfam" id="PF01547">
    <property type="entry name" value="SBP_bac_1"/>
    <property type="match status" value="1"/>
</dbReference>
<dbReference type="SUPFAM" id="SSF53850">
    <property type="entry name" value="Periplasmic binding protein-like II"/>
    <property type="match status" value="1"/>
</dbReference>
<reference evidence="6 7" key="1">
    <citation type="submission" date="2024-09" db="EMBL/GenBank/DDBJ databases">
        <authorList>
            <person name="Sun Q."/>
            <person name="Mori K."/>
        </authorList>
    </citation>
    <scope>NUCLEOTIDE SEQUENCE [LARGE SCALE GENOMIC DNA]</scope>
    <source>
        <strain evidence="6 7">JCM 12520</strain>
    </source>
</reference>
<evidence type="ECO:0000256" key="5">
    <source>
        <dbReference type="SAM" id="SignalP"/>
    </source>
</evidence>
<protein>
    <submittedName>
        <fullName evidence="6">ABC transporter substrate-binding protein</fullName>
    </submittedName>
</protein>
<dbReference type="InterPro" id="IPR006059">
    <property type="entry name" value="SBP"/>
</dbReference>
<sequence>MQKKAGMTLACMSIVTLLSACGGTKNDNSATEEKEKKEPFTLSIYAEDVKAEEFDDRFRKALEKKFPHITFEYRTNGKDQTIADLVGAGYVPDLIRTSIPTLKNSYLDLQLGQDLNPYVQKYKYDLTRFNKVFVDEIIAAGRTGELYGLPVPPFFPQVLYYNKDLFDRFGVPYPQDGMSWDEIYEIAKKMTRVDGNQVYRGFSANMMAMLRDNPYSTPILDPAANQLANFETWQTIFTNYKRFYDIPDNKPEKNGVWAEADAFAKGNVAMQVGQHDIYLGIPKELNWDIVSVPTIAGAPKLMGQRGPAYWSITKTSKHKDEAFQVIAEMLSDEIQMEDSRKGILTVLVNKDIQNALGKDHPIYSKKNVKAISYYQPAAYTPKRKTGMAEVPGGTQQTLMAEAFLDVAQGKADINTSLRSLNEKLKLEAEKAASKN</sequence>
<dbReference type="RefSeq" id="WP_344911655.1">
    <property type="nucleotide sequence ID" value="NZ_BAAAYO010000010.1"/>
</dbReference>
<dbReference type="EMBL" id="JBHMAG010000009">
    <property type="protein sequence ID" value="MFB9752480.1"/>
    <property type="molecule type" value="Genomic_DNA"/>
</dbReference>
<feature type="chain" id="PRO_5046240518" evidence="5">
    <location>
        <begin position="21"/>
        <end position="435"/>
    </location>
</feature>
<comment type="subcellular location">
    <subcellularLocation>
        <location evidence="1">Cell envelope</location>
    </subcellularLocation>
</comment>
<accession>A0ABV5VWG3</accession>
<keyword evidence="3" id="KW-0813">Transport</keyword>
<comment type="caution">
    <text evidence="6">The sequence shown here is derived from an EMBL/GenBank/DDBJ whole genome shotgun (WGS) entry which is preliminary data.</text>
</comment>
<dbReference type="Gene3D" id="3.40.190.10">
    <property type="entry name" value="Periplasmic binding protein-like II"/>
    <property type="match status" value="1"/>
</dbReference>
<evidence type="ECO:0000256" key="4">
    <source>
        <dbReference type="ARBA" id="ARBA00022729"/>
    </source>
</evidence>
<comment type="similarity">
    <text evidence="2">Belongs to the bacterial solute-binding protein 1 family.</text>
</comment>
<evidence type="ECO:0000313" key="7">
    <source>
        <dbReference type="Proteomes" id="UP001589619"/>
    </source>
</evidence>
<evidence type="ECO:0000256" key="3">
    <source>
        <dbReference type="ARBA" id="ARBA00022448"/>
    </source>
</evidence>
<dbReference type="PROSITE" id="PS51257">
    <property type="entry name" value="PROKAR_LIPOPROTEIN"/>
    <property type="match status" value="1"/>
</dbReference>
<dbReference type="PANTHER" id="PTHR43649:SF31">
    <property type="entry name" value="SN-GLYCEROL-3-PHOSPHATE-BINDING PERIPLASMIC PROTEIN UGPB"/>
    <property type="match status" value="1"/>
</dbReference>
<evidence type="ECO:0000256" key="2">
    <source>
        <dbReference type="ARBA" id="ARBA00008520"/>
    </source>
</evidence>
<feature type="signal peptide" evidence="5">
    <location>
        <begin position="1"/>
        <end position="20"/>
    </location>
</feature>
<keyword evidence="7" id="KW-1185">Reference proteome</keyword>
<evidence type="ECO:0000256" key="1">
    <source>
        <dbReference type="ARBA" id="ARBA00004196"/>
    </source>
</evidence>
<dbReference type="Proteomes" id="UP001589619">
    <property type="component" value="Unassembled WGS sequence"/>
</dbReference>
<dbReference type="InterPro" id="IPR050490">
    <property type="entry name" value="Bact_solute-bd_prot1"/>
</dbReference>